<dbReference type="PhylomeDB" id="T1INH9"/>
<evidence type="ECO:0000256" key="8">
    <source>
        <dbReference type="ARBA" id="ARBA00023136"/>
    </source>
</evidence>
<feature type="transmembrane region" description="Helical" evidence="10">
    <location>
        <begin position="626"/>
        <end position="650"/>
    </location>
</feature>
<keyword evidence="7 10" id="KW-0443">Lipid metabolism</keyword>
<dbReference type="STRING" id="126957.T1INH9"/>
<evidence type="ECO:0000256" key="5">
    <source>
        <dbReference type="ARBA" id="ARBA00022832"/>
    </source>
</evidence>
<keyword evidence="4 10" id="KW-0812">Transmembrane</keyword>
<evidence type="ECO:0000256" key="6">
    <source>
        <dbReference type="ARBA" id="ARBA00022989"/>
    </source>
</evidence>
<evidence type="ECO:0000256" key="9">
    <source>
        <dbReference type="ARBA" id="ARBA00023160"/>
    </source>
</evidence>
<dbReference type="GO" id="GO:0005789">
    <property type="term" value="C:endoplasmic reticulum membrane"/>
    <property type="evidence" value="ECO:0007669"/>
    <property type="project" value="TreeGrafter"/>
</dbReference>
<evidence type="ECO:0000256" key="2">
    <source>
        <dbReference type="ARBA" id="ARBA00022516"/>
    </source>
</evidence>
<dbReference type="PANTHER" id="PTHR11157">
    <property type="entry name" value="FATTY ACID ACYL TRANSFERASE-RELATED"/>
    <property type="match status" value="1"/>
</dbReference>
<dbReference type="InterPro" id="IPR002076">
    <property type="entry name" value="ELO_fam"/>
</dbReference>
<evidence type="ECO:0000313" key="11">
    <source>
        <dbReference type="EnsemblMetazoa" id="SMAR002556-PA"/>
    </source>
</evidence>
<dbReference type="GO" id="GO:0034625">
    <property type="term" value="P:fatty acid elongation, monounsaturated fatty acid"/>
    <property type="evidence" value="ECO:0007669"/>
    <property type="project" value="TreeGrafter"/>
</dbReference>
<dbReference type="Proteomes" id="UP000014500">
    <property type="component" value="Unassembled WGS sequence"/>
</dbReference>
<feature type="transmembrane region" description="Helical" evidence="10">
    <location>
        <begin position="52"/>
        <end position="71"/>
    </location>
</feature>
<comment type="catalytic activity">
    <reaction evidence="10">
        <text>a very-long-chain acyl-CoA + malonyl-CoA + H(+) = a very-long-chain 3-oxoacyl-CoA + CO2 + CoA</text>
        <dbReference type="Rhea" id="RHEA:32727"/>
        <dbReference type="ChEBI" id="CHEBI:15378"/>
        <dbReference type="ChEBI" id="CHEBI:16526"/>
        <dbReference type="ChEBI" id="CHEBI:57287"/>
        <dbReference type="ChEBI" id="CHEBI:57384"/>
        <dbReference type="ChEBI" id="CHEBI:90725"/>
        <dbReference type="ChEBI" id="CHEBI:90736"/>
        <dbReference type="EC" id="2.3.1.199"/>
    </reaction>
</comment>
<name>T1INH9_STRMM</name>
<feature type="transmembrane region" description="Helical" evidence="10">
    <location>
        <begin position="20"/>
        <end position="40"/>
    </location>
</feature>
<evidence type="ECO:0000256" key="4">
    <source>
        <dbReference type="ARBA" id="ARBA00022692"/>
    </source>
</evidence>
<dbReference type="GO" id="GO:0042761">
    <property type="term" value="P:very long-chain fatty acid biosynthetic process"/>
    <property type="evidence" value="ECO:0007669"/>
    <property type="project" value="TreeGrafter"/>
</dbReference>
<dbReference type="EnsemblMetazoa" id="SMAR002556-RA">
    <property type="protein sequence ID" value="SMAR002556-PA"/>
    <property type="gene ID" value="SMAR002556"/>
</dbReference>
<dbReference type="EC" id="2.3.1.199" evidence="10"/>
<evidence type="ECO:0000256" key="7">
    <source>
        <dbReference type="ARBA" id="ARBA00023098"/>
    </source>
</evidence>
<feature type="transmembrane region" description="Helical" evidence="10">
    <location>
        <begin position="290"/>
        <end position="313"/>
    </location>
</feature>
<feature type="transmembrane region" description="Helical" evidence="10">
    <location>
        <begin position="319"/>
        <end position="340"/>
    </location>
</feature>
<feature type="transmembrane region" description="Helical" evidence="10">
    <location>
        <begin position="254"/>
        <end position="278"/>
    </location>
</feature>
<dbReference type="GO" id="GO:0030148">
    <property type="term" value="P:sphingolipid biosynthetic process"/>
    <property type="evidence" value="ECO:0007669"/>
    <property type="project" value="TreeGrafter"/>
</dbReference>
<keyword evidence="8 10" id="KW-0472">Membrane</keyword>
<keyword evidence="12" id="KW-1185">Reference proteome</keyword>
<keyword evidence="2 10" id="KW-0444">Lipid biosynthesis</keyword>
<dbReference type="GO" id="GO:0009922">
    <property type="term" value="F:fatty acid elongase activity"/>
    <property type="evidence" value="ECO:0007669"/>
    <property type="project" value="UniProtKB-EC"/>
</dbReference>
<feature type="transmembrane region" description="Helical" evidence="10">
    <location>
        <begin position="132"/>
        <end position="149"/>
    </location>
</feature>
<dbReference type="OMA" id="YEMNYSA"/>
<feature type="transmembrane region" description="Helical" evidence="10">
    <location>
        <begin position="662"/>
        <end position="680"/>
    </location>
</feature>
<reference evidence="11" key="2">
    <citation type="submission" date="2015-02" db="UniProtKB">
        <authorList>
            <consortium name="EnsemblMetazoa"/>
        </authorList>
    </citation>
    <scope>IDENTIFICATION</scope>
</reference>
<comment type="subcellular location">
    <subcellularLocation>
        <location evidence="1">Membrane</location>
        <topology evidence="1">Multi-pass membrane protein</topology>
    </subcellularLocation>
</comment>
<dbReference type="PANTHER" id="PTHR11157:SF126">
    <property type="entry name" value="ELONGATION OF VERY LONG CHAIN FATTY ACIDS PROTEIN"/>
    <property type="match status" value="1"/>
</dbReference>
<evidence type="ECO:0000256" key="10">
    <source>
        <dbReference type="RuleBase" id="RU361115"/>
    </source>
</evidence>
<evidence type="ECO:0000256" key="3">
    <source>
        <dbReference type="ARBA" id="ARBA00022679"/>
    </source>
</evidence>
<sequence length="731" mass="87976">MYTIIDVRMDDYYTMNSPFFVLMLCGMYIILSLYIGPWMMKNRKPFNLKSIIITYNISMVVANAYLLIQAYRHGWSKYKWWICEPVDTSNRPEALLIAKLFYYYYVTKYLDWFDTMFFVLRKKFMHITVLHLYHHCIMPINTWIVIRYLPGGHSILGGIVNTLVHVIMYTYYTFAALGPEWQKYLWWKKYITVLQMIAKLFYYYYVTKYLDWFDTIFFILRKKFTHITVLHLYHHGIMPINVWMFARFVPGGDIILGEIINTLVHVIMYTYYIFAALGPEWQKYLWWKKYITVLQMVQFVVGVIQGLLLLYYQCEFPKTILYFCYPQGFIFLALFANFYVKSYTKRGHVLFGGSVNTFDHVVMYTYYTLAALGPQMQKYLWWKRYITLMQMMFMILRKKYTHISILHLHHHGIMPLNSWMIVRYLPGGHMLFGGFLNTFVHVVMYTYYTLAALGPQIKKYLWWKRYITVMQIDMWELRDRRLDDYATMNSPLCVLMVCCFYVLFSLYIGPWLMKNRKPYNIKPVIIAYNTIMVVANGLIFIQVWRYGWSEYKLICEPVDVSNSINGLMVVNITYAYYVTKYLDWFDTMFMILRKKHKQINILHLYHHSSMPLNSWMITRYCPGGHILFGGMVNTFVHVVMYTYYTLAALGPQMQKYLWWKRYITLMQMTQFIVGLIHMFLVLTCDFEFPKVIFYFIFPQGFLFLILFANFYAKTYTKKQPITHSESKTHAE</sequence>
<evidence type="ECO:0000256" key="1">
    <source>
        <dbReference type="ARBA" id="ARBA00004141"/>
    </source>
</evidence>
<feature type="transmembrane region" description="Helical" evidence="10">
    <location>
        <begin position="692"/>
        <end position="712"/>
    </location>
</feature>
<proteinExistence type="inferred from homology"/>
<accession>T1INH9</accession>
<feature type="transmembrane region" description="Helical" evidence="10">
    <location>
        <begin position="488"/>
        <end position="513"/>
    </location>
</feature>
<dbReference type="EMBL" id="JH431176">
    <property type="status" value="NOT_ANNOTATED_CDS"/>
    <property type="molecule type" value="Genomic_DNA"/>
</dbReference>
<keyword evidence="9 10" id="KW-0275">Fatty acid biosynthesis</keyword>
<comment type="similarity">
    <text evidence="10">Belongs to the ELO family.</text>
</comment>
<dbReference type="Pfam" id="PF01151">
    <property type="entry name" value="ELO"/>
    <property type="match status" value="4"/>
</dbReference>
<dbReference type="AlphaFoldDB" id="T1INH9"/>
<feature type="transmembrane region" description="Helical" evidence="10">
    <location>
        <begin position="525"/>
        <end position="544"/>
    </location>
</feature>
<comment type="caution">
    <text evidence="10">Lacks conserved residue(s) required for the propagation of feature annotation.</text>
</comment>
<keyword evidence="6 10" id="KW-1133">Transmembrane helix</keyword>
<keyword evidence="5 10" id="KW-0276">Fatty acid metabolism</keyword>
<dbReference type="GO" id="GO:0034626">
    <property type="term" value="P:fatty acid elongation, polyunsaturated fatty acid"/>
    <property type="evidence" value="ECO:0007669"/>
    <property type="project" value="TreeGrafter"/>
</dbReference>
<feature type="transmembrane region" description="Helical" evidence="10">
    <location>
        <begin position="564"/>
        <end position="582"/>
    </location>
</feature>
<feature type="transmembrane region" description="Helical" evidence="10">
    <location>
        <begin position="155"/>
        <end position="174"/>
    </location>
</feature>
<feature type="transmembrane region" description="Helical" evidence="10">
    <location>
        <begin position="430"/>
        <end position="448"/>
    </location>
</feature>
<dbReference type="GO" id="GO:0019367">
    <property type="term" value="P:fatty acid elongation, saturated fatty acid"/>
    <property type="evidence" value="ECO:0007669"/>
    <property type="project" value="TreeGrafter"/>
</dbReference>
<feature type="transmembrane region" description="Helical" evidence="10">
    <location>
        <begin position="186"/>
        <end position="205"/>
    </location>
</feature>
<dbReference type="HOGENOM" id="CLU_379156_0_0_1"/>
<evidence type="ECO:0000313" key="12">
    <source>
        <dbReference type="Proteomes" id="UP000014500"/>
    </source>
</evidence>
<dbReference type="eggNOG" id="KOG3071">
    <property type="taxonomic scope" value="Eukaryota"/>
</dbReference>
<protein>
    <recommendedName>
        <fullName evidence="10">Elongation of very long chain fatty acids protein</fullName>
        <ecNumber evidence="10">2.3.1.199</ecNumber>
    </recommendedName>
    <alternativeName>
        <fullName evidence="10">Very-long-chain 3-oxoacyl-CoA synthase</fullName>
    </alternativeName>
</protein>
<organism evidence="11 12">
    <name type="scientific">Strigamia maritima</name>
    <name type="common">European centipede</name>
    <name type="synonym">Geophilus maritimus</name>
    <dbReference type="NCBI Taxonomy" id="126957"/>
    <lineage>
        <taxon>Eukaryota</taxon>
        <taxon>Metazoa</taxon>
        <taxon>Ecdysozoa</taxon>
        <taxon>Arthropoda</taxon>
        <taxon>Myriapoda</taxon>
        <taxon>Chilopoda</taxon>
        <taxon>Pleurostigmophora</taxon>
        <taxon>Geophilomorpha</taxon>
        <taxon>Linotaeniidae</taxon>
        <taxon>Strigamia</taxon>
    </lineage>
</organism>
<reference evidence="12" key="1">
    <citation type="submission" date="2011-05" db="EMBL/GenBank/DDBJ databases">
        <authorList>
            <person name="Richards S.R."/>
            <person name="Qu J."/>
            <person name="Jiang H."/>
            <person name="Jhangiani S.N."/>
            <person name="Agravi P."/>
            <person name="Goodspeed R."/>
            <person name="Gross S."/>
            <person name="Mandapat C."/>
            <person name="Jackson L."/>
            <person name="Mathew T."/>
            <person name="Pu L."/>
            <person name="Thornton R."/>
            <person name="Saada N."/>
            <person name="Wilczek-Boney K.B."/>
            <person name="Lee S."/>
            <person name="Kovar C."/>
            <person name="Wu Y."/>
            <person name="Scherer S.E."/>
            <person name="Worley K.C."/>
            <person name="Muzny D.M."/>
            <person name="Gibbs R."/>
        </authorList>
    </citation>
    <scope>NUCLEOTIDE SEQUENCE</scope>
    <source>
        <strain evidence="12">Brora</strain>
    </source>
</reference>
<keyword evidence="3 10" id="KW-0808">Transferase</keyword>